<dbReference type="InterPro" id="IPR002347">
    <property type="entry name" value="SDR_fam"/>
</dbReference>
<dbReference type="InterPro" id="IPR036291">
    <property type="entry name" value="NAD(P)-bd_dom_sf"/>
</dbReference>
<dbReference type="EMBL" id="WUUL01000002">
    <property type="protein sequence ID" value="MXQ52936.1"/>
    <property type="molecule type" value="Genomic_DNA"/>
</dbReference>
<dbReference type="PRINTS" id="PR00080">
    <property type="entry name" value="SDRFAMILY"/>
</dbReference>
<name>A0A6I4VSN9_9BACL</name>
<evidence type="ECO:0000256" key="2">
    <source>
        <dbReference type="ARBA" id="ARBA00023002"/>
    </source>
</evidence>
<organism evidence="3 4">
    <name type="scientific">Shimazuella alba</name>
    <dbReference type="NCBI Taxonomy" id="2690964"/>
    <lineage>
        <taxon>Bacteria</taxon>
        <taxon>Bacillati</taxon>
        <taxon>Bacillota</taxon>
        <taxon>Bacilli</taxon>
        <taxon>Bacillales</taxon>
        <taxon>Thermoactinomycetaceae</taxon>
        <taxon>Shimazuella</taxon>
    </lineage>
</organism>
<evidence type="ECO:0000313" key="3">
    <source>
        <dbReference type="EMBL" id="MXQ52936.1"/>
    </source>
</evidence>
<dbReference type="AlphaFoldDB" id="A0A6I4VSN9"/>
<dbReference type="PANTHER" id="PTHR24321">
    <property type="entry name" value="DEHYDROGENASES, SHORT CHAIN"/>
    <property type="match status" value="1"/>
</dbReference>
<comment type="caution">
    <text evidence="3">The sequence shown here is derived from an EMBL/GenBank/DDBJ whole genome shotgun (WGS) entry which is preliminary data.</text>
</comment>
<accession>A0A6I4VSN9</accession>
<dbReference type="SUPFAM" id="SSF51735">
    <property type="entry name" value="NAD(P)-binding Rossmann-fold domains"/>
    <property type="match status" value="1"/>
</dbReference>
<comment type="similarity">
    <text evidence="1">Belongs to the short-chain dehydrogenases/reductases (SDR) family.</text>
</comment>
<proteinExistence type="inferred from homology"/>
<dbReference type="PRINTS" id="PR00081">
    <property type="entry name" value="GDHRDH"/>
</dbReference>
<dbReference type="Proteomes" id="UP000430692">
    <property type="component" value="Unassembled WGS sequence"/>
</dbReference>
<dbReference type="Pfam" id="PF13561">
    <property type="entry name" value="adh_short_C2"/>
    <property type="match status" value="1"/>
</dbReference>
<evidence type="ECO:0000256" key="1">
    <source>
        <dbReference type="ARBA" id="ARBA00006484"/>
    </source>
</evidence>
<keyword evidence="4" id="KW-1185">Reference proteome</keyword>
<evidence type="ECO:0000313" key="4">
    <source>
        <dbReference type="Proteomes" id="UP000430692"/>
    </source>
</evidence>
<dbReference type="PANTHER" id="PTHR24321:SF8">
    <property type="entry name" value="ESTRADIOL 17-BETA-DEHYDROGENASE 8-RELATED"/>
    <property type="match status" value="1"/>
</dbReference>
<reference evidence="3 4" key="1">
    <citation type="submission" date="2019-12" db="EMBL/GenBank/DDBJ databases">
        <title>Whole-genome analyses of novel actinobacteria.</title>
        <authorList>
            <person name="Sahin N."/>
            <person name="Saygin H."/>
        </authorList>
    </citation>
    <scope>NUCLEOTIDE SEQUENCE [LARGE SCALE GENOMIC DNA]</scope>
    <source>
        <strain evidence="3 4">KC615</strain>
    </source>
</reference>
<gene>
    <name evidence="3" type="ORF">GSM42_04140</name>
</gene>
<dbReference type="Gene3D" id="3.40.50.720">
    <property type="entry name" value="NAD(P)-binding Rossmann-like Domain"/>
    <property type="match status" value="1"/>
</dbReference>
<keyword evidence="2" id="KW-0560">Oxidoreductase</keyword>
<sequence>MVLVDCNKKQLDKLKSDYLPHDSEALYFHADCANEEEVQKYVEKTIDFFGGVDVFVHCAGIVGSIKEADNWSAGEIMVAFQTNIMSVFLNSKDVLPIMKKQQNGSILLLASVYALRGVPYHSLYAMTSHAILGFMKTAALERAHSGVRINAIAPAPTTSPFMEEVEKALFPSNPQLGREQIHSYLPFERYAEPEEIAESVLFVSSHRAKYIHGTSHIIDDGFLAK</sequence>
<protein>
    <submittedName>
        <fullName evidence="3">SDR family oxidoreductase</fullName>
    </submittedName>
</protein>
<dbReference type="GO" id="GO:0016491">
    <property type="term" value="F:oxidoreductase activity"/>
    <property type="evidence" value="ECO:0007669"/>
    <property type="project" value="UniProtKB-KW"/>
</dbReference>